<keyword evidence="1" id="KW-1133">Transmembrane helix</keyword>
<comment type="caution">
    <text evidence="2">The sequence shown here is derived from an EMBL/GenBank/DDBJ whole genome shotgun (WGS) entry which is preliminary data.</text>
</comment>
<protein>
    <recommendedName>
        <fullName evidence="4">DUF1232 domain-containing protein</fullName>
    </recommendedName>
</protein>
<feature type="transmembrane region" description="Helical" evidence="1">
    <location>
        <begin position="37"/>
        <end position="54"/>
    </location>
</feature>
<evidence type="ECO:0000313" key="2">
    <source>
        <dbReference type="EMBL" id="GAA4162013.1"/>
    </source>
</evidence>
<dbReference type="EMBL" id="BAABBV010000001">
    <property type="protein sequence ID" value="GAA4162013.1"/>
    <property type="molecule type" value="Genomic_DNA"/>
</dbReference>
<accession>A0ABP7ZKS9</accession>
<evidence type="ECO:0000256" key="1">
    <source>
        <dbReference type="SAM" id="Phobius"/>
    </source>
</evidence>
<dbReference type="Proteomes" id="UP001415169">
    <property type="component" value="Unassembled WGS sequence"/>
</dbReference>
<keyword evidence="1" id="KW-0812">Transmembrane</keyword>
<name>A0ABP7ZKS9_9MICO</name>
<keyword evidence="3" id="KW-1185">Reference proteome</keyword>
<sequence>MLMTYDSAASGTPRFSAATAAMGWAEATRKFLFTREGGLLAGKLLVMAGLIGSIADEPLDLIPGIDLLSFGDDILWLAIPAYAVGRIAWIRHRANNPKRARQRPDK</sequence>
<evidence type="ECO:0008006" key="4">
    <source>
        <dbReference type="Google" id="ProtNLM"/>
    </source>
</evidence>
<feature type="transmembrane region" description="Helical" evidence="1">
    <location>
        <begin position="74"/>
        <end position="91"/>
    </location>
</feature>
<organism evidence="2 3">
    <name type="scientific">Gryllotalpicola daejeonensis</name>
    <dbReference type="NCBI Taxonomy" id="993087"/>
    <lineage>
        <taxon>Bacteria</taxon>
        <taxon>Bacillati</taxon>
        <taxon>Actinomycetota</taxon>
        <taxon>Actinomycetes</taxon>
        <taxon>Micrococcales</taxon>
        <taxon>Microbacteriaceae</taxon>
        <taxon>Gryllotalpicola</taxon>
    </lineage>
</organism>
<evidence type="ECO:0000313" key="3">
    <source>
        <dbReference type="Proteomes" id="UP001415169"/>
    </source>
</evidence>
<reference evidence="2" key="2">
    <citation type="submission" date="2023-12" db="EMBL/GenBank/DDBJ databases">
        <authorList>
            <person name="Sun Q."/>
            <person name="Inoue M."/>
        </authorList>
    </citation>
    <scope>NUCLEOTIDE SEQUENCE</scope>
    <source>
        <strain evidence="2">JCM 17590</strain>
    </source>
</reference>
<keyword evidence="1" id="KW-0472">Membrane</keyword>
<reference evidence="2" key="1">
    <citation type="journal article" date="2014" name="Int. J. Syst. Evol. Microbiol.">
        <title>Complete genome of a new Firmicutes species belonging to the dominant human colonic microbiota ('Ruminococcus bicirculans') reveals two chromosomes and a selective capacity to utilize plant glucans.</title>
        <authorList>
            <consortium name="NISC Comparative Sequencing Program"/>
            <person name="Wegmann U."/>
            <person name="Louis P."/>
            <person name="Goesmann A."/>
            <person name="Henrissat B."/>
            <person name="Duncan S.H."/>
            <person name="Flint H.J."/>
        </authorList>
    </citation>
    <scope>NUCLEOTIDE SEQUENCE</scope>
    <source>
        <strain evidence="2">JCM 17590</strain>
    </source>
</reference>
<gene>
    <name evidence="2" type="ORF">GCM10022286_20450</name>
</gene>
<proteinExistence type="predicted"/>